<evidence type="ECO:0000256" key="1">
    <source>
        <dbReference type="SAM" id="SignalP"/>
    </source>
</evidence>
<evidence type="ECO:0008006" key="4">
    <source>
        <dbReference type="Google" id="ProtNLM"/>
    </source>
</evidence>
<dbReference type="PROSITE" id="PS51257">
    <property type="entry name" value="PROKAR_LIPOPROTEIN"/>
    <property type="match status" value="1"/>
</dbReference>
<keyword evidence="1" id="KW-0732">Signal</keyword>
<gene>
    <name evidence="2" type="ORF">F0U44_19220</name>
</gene>
<protein>
    <recommendedName>
        <fullName evidence="4">Lipoprotein</fullName>
    </recommendedName>
</protein>
<dbReference type="EMBL" id="VUJV01000007">
    <property type="protein sequence ID" value="KAA1416443.1"/>
    <property type="molecule type" value="Genomic_DNA"/>
</dbReference>
<evidence type="ECO:0000313" key="3">
    <source>
        <dbReference type="Proteomes" id="UP000325003"/>
    </source>
</evidence>
<accession>A0A5B1L6Y6</accession>
<feature type="chain" id="PRO_5039091716" description="Lipoprotein" evidence="1">
    <location>
        <begin position="22"/>
        <end position="229"/>
    </location>
</feature>
<organism evidence="2 3">
    <name type="scientific">Nocardioides humilatus</name>
    <dbReference type="NCBI Taxonomy" id="2607660"/>
    <lineage>
        <taxon>Bacteria</taxon>
        <taxon>Bacillati</taxon>
        <taxon>Actinomycetota</taxon>
        <taxon>Actinomycetes</taxon>
        <taxon>Propionibacteriales</taxon>
        <taxon>Nocardioidaceae</taxon>
        <taxon>Nocardioides</taxon>
    </lineage>
</organism>
<feature type="signal peptide" evidence="1">
    <location>
        <begin position="1"/>
        <end position="21"/>
    </location>
</feature>
<keyword evidence="3" id="KW-1185">Reference proteome</keyword>
<name>A0A5B1L6Y6_9ACTN</name>
<comment type="caution">
    <text evidence="2">The sequence shown here is derived from an EMBL/GenBank/DDBJ whole genome shotgun (WGS) entry which is preliminary data.</text>
</comment>
<dbReference type="RefSeq" id="WP_149729984.1">
    <property type="nucleotide sequence ID" value="NZ_VUJV01000007.1"/>
</dbReference>
<evidence type="ECO:0000313" key="2">
    <source>
        <dbReference type="EMBL" id="KAA1416443.1"/>
    </source>
</evidence>
<dbReference type="Proteomes" id="UP000325003">
    <property type="component" value="Unassembled WGS sequence"/>
</dbReference>
<sequence>MRMSWTVFAALLLLTSGCAGLDLQKPGEQASEDTDLAFDYVAVGGTGTIDQTLTITNSSDEAAVPTLSFVALDSSGRPLPRVEVSTVYGSDSGLVVAPADYEVFDILRFEGAGADRVEDVDVTVESVDSFPDAGTVYPTIDYLSSSGRSVPYPSQAATVRVKNPGAHDYAVRLVGIAWNRPAPGHSQQAQSVTPVGSLVKVPAGRSVDVPVPAHLRAGFDSLKCYISTN</sequence>
<dbReference type="AlphaFoldDB" id="A0A5B1L6Y6"/>
<proteinExistence type="predicted"/>
<reference evidence="2 3" key="1">
    <citation type="submission" date="2019-09" db="EMBL/GenBank/DDBJ databases">
        <title>Nocardioides panacisoli sp. nov., isolated from the soil of a ginseng field.</title>
        <authorList>
            <person name="Cho C."/>
        </authorList>
    </citation>
    <scope>NUCLEOTIDE SEQUENCE [LARGE SCALE GENOMIC DNA]</scope>
    <source>
        <strain evidence="2 3">BN130099</strain>
    </source>
</reference>
<reference evidence="2 3" key="2">
    <citation type="submission" date="2019-09" db="EMBL/GenBank/DDBJ databases">
        <authorList>
            <person name="Jin C."/>
        </authorList>
    </citation>
    <scope>NUCLEOTIDE SEQUENCE [LARGE SCALE GENOMIC DNA]</scope>
    <source>
        <strain evidence="2 3">BN130099</strain>
    </source>
</reference>